<evidence type="ECO:0000313" key="8">
    <source>
        <dbReference type="Proteomes" id="UP000216101"/>
    </source>
</evidence>
<keyword evidence="2" id="KW-1003">Cell membrane</keyword>
<organism evidence="7 8">
    <name type="scientific">Cellvibrio mixtus</name>
    <dbReference type="NCBI Taxonomy" id="39650"/>
    <lineage>
        <taxon>Bacteria</taxon>
        <taxon>Pseudomonadati</taxon>
        <taxon>Pseudomonadota</taxon>
        <taxon>Gammaproteobacteria</taxon>
        <taxon>Cellvibrionales</taxon>
        <taxon>Cellvibrionaceae</taxon>
        <taxon>Cellvibrio</taxon>
    </lineage>
</organism>
<evidence type="ECO:0000256" key="1">
    <source>
        <dbReference type="ARBA" id="ARBA00004651"/>
    </source>
</evidence>
<evidence type="ECO:0000313" key="7">
    <source>
        <dbReference type="EMBL" id="OZY87707.1"/>
    </source>
</evidence>
<keyword evidence="8" id="KW-1185">Reference proteome</keyword>
<accession>A0A266QCW2</accession>
<reference evidence="8" key="1">
    <citation type="submission" date="2017-05" db="EMBL/GenBank/DDBJ databases">
        <authorList>
            <person name="Barney B.M."/>
        </authorList>
    </citation>
    <scope>NUCLEOTIDE SEQUENCE [LARGE SCALE GENOMIC DNA]</scope>
    <source>
        <strain evidence="8">PSBB022</strain>
    </source>
</reference>
<dbReference type="EMBL" id="NHNI01000001">
    <property type="protein sequence ID" value="OZY87707.1"/>
    <property type="molecule type" value="Genomic_DNA"/>
</dbReference>
<feature type="transmembrane region" description="Helical" evidence="6">
    <location>
        <begin position="396"/>
        <end position="415"/>
    </location>
</feature>
<evidence type="ECO:0000256" key="4">
    <source>
        <dbReference type="ARBA" id="ARBA00022989"/>
    </source>
</evidence>
<feature type="transmembrane region" description="Helical" evidence="6">
    <location>
        <begin position="32"/>
        <end position="50"/>
    </location>
</feature>
<dbReference type="InterPro" id="IPR050833">
    <property type="entry name" value="Poly_Biosynth_Transport"/>
</dbReference>
<keyword evidence="4 6" id="KW-1133">Transmembrane helix</keyword>
<comment type="subcellular location">
    <subcellularLocation>
        <location evidence="1">Cell membrane</location>
        <topology evidence="1">Multi-pass membrane protein</topology>
    </subcellularLocation>
</comment>
<name>A0A266QCW2_9GAMM</name>
<sequence>MSMRGHCTISIIRYPVLQLMYKRLALNTTSNLGTLFLKLGITFVMTPIFIKNMGNYDYGLWEMVGAVIGYMGMLDLGIRPAVSRFASRFIAQKDNAALTNLYATAWFFLLIVGLFIAIIMTVAGVFFADLIAPSESTDNLRYTWFLLILAAQLLITFPSYTAESYLEAYQEYYLKNNVTIFNSIIGNAVLFIFITPDNALLLLAATNAIGICTKYIFLVWLMQYRRPFLRLRRCYFSLAQLKELLRFSVKTLVQGIATKMENATDSLVIGFVMGPASVPLYSIPANLVSYIRLISYNFTHVFMPYFSSLGALNDQKKIQEVYLTGSKFTVAPCLILAIGAYTLGADFLALWVGEEIAQSADGFLGVLIAFLVIPLFNPMASRYLTAIDKHGFFAKWQPIVALANLGLSILLIYPLGILGVALGSLIPALVFQPILLSVCCKHLGFSPIAYCRTVLMPWLIPCGGMVVAIFIAKAFFVVSGYFVLLMIASLASLLFFLLGWLLALTEIERSQLASILNRKKN</sequence>
<dbReference type="Pfam" id="PF13440">
    <property type="entry name" value="Polysacc_synt_3"/>
    <property type="match status" value="1"/>
</dbReference>
<evidence type="ECO:0000256" key="6">
    <source>
        <dbReference type="SAM" id="Phobius"/>
    </source>
</evidence>
<feature type="transmembrane region" description="Helical" evidence="6">
    <location>
        <begin position="172"/>
        <end position="194"/>
    </location>
</feature>
<gene>
    <name evidence="7" type="ORF">CBP51_12325</name>
</gene>
<feature type="transmembrane region" description="Helical" evidence="6">
    <location>
        <begin position="455"/>
        <end position="476"/>
    </location>
</feature>
<feature type="transmembrane region" description="Helical" evidence="6">
    <location>
        <begin position="99"/>
        <end position="128"/>
    </location>
</feature>
<keyword evidence="5 6" id="KW-0472">Membrane</keyword>
<evidence type="ECO:0000256" key="3">
    <source>
        <dbReference type="ARBA" id="ARBA00022692"/>
    </source>
</evidence>
<dbReference type="AlphaFoldDB" id="A0A266QCW2"/>
<feature type="transmembrane region" description="Helical" evidence="6">
    <location>
        <begin position="363"/>
        <end position="384"/>
    </location>
</feature>
<evidence type="ECO:0000256" key="5">
    <source>
        <dbReference type="ARBA" id="ARBA00023136"/>
    </source>
</evidence>
<feature type="transmembrane region" description="Helical" evidence="6">
    <location>
        <begin position="140"/>
        <end position="160"/>
    </location>
</feature>
<proteinExistence type="predicted"/>
<dbReference type="PANTHER" id="PTHR30250:SF26">
    <property type="entry name" value="PSMA PROTEIN"/>
    <property type="match status" value="1"/>
</dbReference>
<feature type="transmembrane region" description="Helical" evidence="6">
    <location>
        <begin position="482"/>
        <end position="504"/>
    </location>
</feature>
<comment type="caution">
    <text evidence="7">The sequence shown here is derived from an EMBL/GenBank/DDBJ whole genome shotgun (WGS) entry which is preliminary data.</text>
</comment>
<feature type="transmembrane region" description="Helical" evidence="6">
    <location>
        <begin position="56"/>
        <end position="78"/>
    </location>
</feature>
<dbReference type="Proteomes" id="UP000216101">
    <property type="component" value="Unassembled WGS sequence"/>
</dbReference>
<dbReference type="GO" id="GO:0005886">
    <property type="term" value="C:plasma membrane"/>
    <property type="evidence" value="ECO:0007669"/>
    <property type="project" value="UniProtKB-SubCell"/>
</dbReference>
<keyword evidence="3 6" id="KW-0812">Transmembrane</keyword>
<feature type="transmembrane region" description="Helical" evidence="6">
    <location>
        <begin position="421"/>
        <end position="443"/>
    </location>
</feature>
<protein>
    <recommendedName>
        <fullName evidence="9">Polysaccharide biosynthesis protein C-terminal domain-containing protein</fullName>
    </recommendedName>
</protein>
<feature type="transmembrane region" description="Helical" evidence="6">
    <location>
        <begin position="266"/>
        <end position="283"/>
    </location>
</feature>
<evidence type="ECO:0000256" key="2">
    <source>
        <dbReference type="ARBA" id="ARBA00022475"/>
    </source>
</evidence>
<feature type="transmembrane region" description="Helical" evidence="6">
    <location>
        <begin position="328"/>
        <end position="351"/>
    </location>
</feature>
<feature type="transmembrane region" description="Helical" evidence="6">
    <location>
        <begin position="289"/>
        <end position="307"/>
    </location>
</feature>
<evidence type="ECO:0008006" key="9">
    <source>
        <dbReference type="Google" id="ProtNLM"/>
    </source>
</evidence>
<feature type="transmembrane region" description="Helical" evidence="6">
    <location>
        <begin position="200"/>
        <end position="222"/>
    </location>
</feature>
<dbReference type="PANTHER" id="PTHR30250">
    <property type="entry name" value="PST FAMILY PREDICTED COLANIC ACID TRANSPORTER"/>
    <property type="match status" value="1"/>
</dbReference>